<protein>
    <recommendedName>
        <fullName evidence="1">HNH nuclease domain-containing protein</fullName>
    </recommendedName>
</protein>
<dbReference type="InterPro" id="IPR003615">
    <property type="entry name" value="HNH_nuc"/>
</dbReference>
<proteinExistence type="predicted"/>
<dbReference type="KEGG" id="upl:DSM104440_01475"/>
<evidence type="ECO:0000313" key="3">
    <source>
        <dbReference type="Proteomes" id="UP000503096"/>
    </source>
</evidence>
<evidence type="ECO:0000313" key="2">
    <source>
        <dbReference type="EMBL" id="QJR14665.1"/>
    </source>
</evidence>
<sequence length="309" mass="34971">MPITDDLDQQIRTAAFIHVRRMLEIRDPLTSEDIARGFTFQGERIPLINPQRGIFKPQQLKYALSIKTVVPRKGARIWYDDQRAAHDQIYKGDETVAYSFMGTNPEAADNRWLRDAMRNQTPLIYFLGAFPGHYHAIIPVTIVGWDAKALQAQVSMGLPGELRADPQETALERRYALRQVKTRLHQTLFRAAVISAYGGRCALSGLPETSLLDAAHIRPDADELMGQPVITNGLPLTKLHHAAFDNHLIGINSDYRVVVSRRLLETRDGPTLEALKALDGNFINLPRRAKDQPDRERLAVRYETFEKAN</sequence>
<dbReference type="Pfam" id="PF13391">
    <property type="entry name" value="HNH_2"/>
    <property type="match status" value="1"/>
</dbReference>
<accession>A0A6M4H642</accession>
<dbReference type="Proteomes" id="UP000503096">
    <property type="component" value="Chromosome"/>
</dbReference>
<dbReference type="RefSeq" id="WP_171161397.1">
    <property type="nucleotide sequence ID" value="NZ_CP053073.1"/>
</dbReference>
<name>A0A6M4H642_9PROT</name>
<dbReference type="InParanoid" id="A0A6M4H642"/>
<evidence type="ECO:0000259" key="1">
    <source>
        <dbReference type="Pfam" id="PF13391"/>
    </source>
</evidence>
<feature type="domain" description="HNH nuclease" evidence="1">
    <location>
        <begin position="201"/>
        <end position="252"/>
    </location>
</feature>
<organism evidence="2 3">
    <name type="scientific">Usitatibacter palustris</name>
    <dbReference type="NCBI Taxonomy" id="2732487"/>
    <lineage>
        <taxon>Bacteria</taxon>
        <taxon>Pseudomonadati</taxon>
        <taxon>Pseudomonadota</taxon>
        <taxon>Betaproteobacteria</taxon>
        <taxon>Nitrosomonadales</taxon>
        <taxon>Usitatibacteraceae</taxon>
        <taxon>Usitatibacter</taxon>
    </lineage>
</organism>
<dbReference type="AlphaFoldDB" id="A0A6M4H642"/>
<dbReference type="EMBL" id="CP053073">
    <property type="protein sequence ID" value="QJR14665.1"/>
    <property type="molecule type" value="Genomic_DNA"/>
</dbReference>
<keyword evidence="3" id="KW-1185">Reference proteome</keyword>
<reference evidence="2 3" key="1">
    <citation type="submission" date="2020-04" db="EMBL/GenBank/DDBJ databases">
        <title>Usitatibacter rugosus gen. nov., sp. nov. and Usitatibacter palustris sp. nov., novel members of Usitatibacteraceae fam. nov. within the order Nitrosomonadales isolated from soil.</title>
        <authorList>
            <person name="Huber K.J."/>
            <person name="Neumann-Schaal M."/>
            <person name="Geppert A."/>
            <person name="Luckner M."/>
            <person name="Wanner G."/>
            <person name="Overmann J."/>
        </authorList>
    </citation>
    <scope>NUCLEOTIDE SEQUENCE [LARGE SCALE GENOMIC DNA]</scope>
    <source>
        <strain evidence="2 3">Swamp67</strain>
    </source>
</reference>
<gene>
    <name evidence="2" type="ORF">DSM104440_01475</name>
</gene>